<protein>
    <submittedName>
        <fullName evidence="2">Uncharacterized protein</fullName>
    </submittedName>
</protein>
<dbReference type="RefSeq" id="WP_108631840.1">
    <property type="nucleotide sequence ID" value="NZ_QCXX01000001.1"/>
</dbReference>
<evidence type="ECO:0000313" key="2">
    <source>
        <dbReference type="EMBL" id="PUV25519.1"/>
    </source>
</evidence>
<evidence type="ECO:0000256" key="1">
    <source>
        <dbReference type="SAM" id="Phobius"/>
    </source>
</evidence>
<keyword evidence="1" id="KW-0812">Transmembrane</keyword>
<gene>
    <name evidence="2" type="ORF">DCO56_00545</name>
</gene>
<evidence type="ECO:0000313" key="3">
    <source>
        <dbReference type="Proteomes" id="UP000250831"/>
    </source>
</evidence>
<organism evidence="2 3">
    <name type="scientific">Sphingobacterium athyrii</name>
    <dbReference type="NCBI Taxonomy" id="2152717"/>
    <lineage>
        <taxon>Bacteria</taxon>
        <taxon>Pseudomonadati</taxon>
        <taxon>Bacteroidota</taxon>
        <taxon>Sphingobacteriia</taxon>
        <taxon>Sphingobacteriales</taxon>
        <taxon>Sphingobacteriaceae</taxon>
        <taxon>Sphingobacterium</taxon>
    </lineage>
</organism>
<comment type="caution">
    <text evidence="2">The sequence shown here is derived from an EMBL/GenBank/DDBJ whole genome shotgun (WGS) entry which is preliminary data.</text>
</comment>
<feature type="transmembrane region" description="Helical" evidence="1">
    <location>
        <begin position="37"/>
        <end position="55"/>
    </location>
</feature>
<name>A0A363NXI9_9SPHI</name>
<dbReference type="EMBL" id="QCXX01000001">
    <property type="protein sequence ID" value="PUV25519.1"/>
    <property type="molecule type" value="Genomic_DNA"/>
</dbReference>
<accession>A0A363NXI9</accession>
<reference evidence="2 3" key="1">
    <citation type="submission" date="2018-04" db="EMBL/GenBank/DDBJ databases">
        <title>Sphingobacterium sp. M46 Genome.</title>
        <authorList>
            <person name="Cheng J."/>
            <person name="Li Y."/>
        </authorList>
    </citation>
    <scope>NUCLEOTIDE SEQUENCE [LARGE SCALE GENOMIC DNA]</scope>
    <source>
        <strain evidence="2 3">M46</strain>
    </source>
</reference>
<keyword evidence="1" id="KW-1133">Transmembrane helix</keyword>
<sequence>MIILNALNIAFIALIAQQSERTEALNTGNSNEWYTEPGIWLFILIFIFVMTLVIYRKLVKKN</sequence>
<dbReference type="AlphaFoldDB" id="A0A363NXI9"/>
<proteinExistence type="predicted"/>
<dbReference type="OrthoDB" id="714172at2"/>
<keyword evidence="1" id="KW-0472">Membrane</keyword>
<keyword evidence="3" id="KW-1185">Reference proteome</keyword>
<dbReference type="Proteomes" id="UP000250831">
    <property type="component" value="Unassembled WGS sequence"/>
</dbReference>